<evidence type="ECO:0000313" key="2">
    <source>
        <dbReference type="Proteomes" id="UP000799302"/>
    </source>
</evidence>
<name>A0A6A6US92_9PEZI</name>
<organism evidence="1 2">
    <name type="scientific">Microthyrium microscopicum</name>
    <dbReference type="NCBI Taxonomy" id="703497"/>
    <lineage>
        <taxon>Eukaryota</taxon>
        <taxon>Fungi</taxon>
        <taxon>Dikarya</taxon>
        <taxon>Ascomycota</taxon>
        <taxon>Pezizomycotina</taxon>
        <taxon>Dothideomycetes</taxon>
        <taxon>Dothideomycetes incertae sedis</taxon>
        <taxon>Microthyriales</taxon>
        <taxon>Microthyriaceae</taxon>
        <taxon>Microthyrium</taxon>
    </lineage>
</organism>
<proteinExistence type="predicted"/>
<sequence length="358" mass="39917">MGTYLYPMGSLYQYNLLRDGWYHLALTDEMFFTATIWSATDFLMNRGHSAYENLKAALEASLLQQLRDRITSEGEASDATLGSVSCLAMTGSCRGDPEFWSGHMKGMAILMASRGGPASIDTATRIKLYRADTDGAVEAIRQPFLPPLPRSRLSLCLELLDIVETNDALTEIVGSSGLIATLACIMQKIRQLSIALNNTFAGQSSPVDPYAVEEDTMIMERELLGILMLEPTIDGPNQACILGCLIYLRTLTRPLNVWRKLLNPLAGKLKVAMDDELTRTVMDDRLVRWLSFLGVMCSSDRSLRGWFVRTLKEATLGSSGSLPDWKHMTQDLEEISWVKNIHEEPGKAHWLVEMSLDE</sequence>
<dbReference type="PANTHER" id="PTHR37540:SF5">
    <property type="entry name" value="TRANSCRIPTION FACTOR DOMAIN-CONTAINING PROTEIN"/>
    <property type="match status" value="1"/>
</dbReference>
<keyword evidence="2" id="KW-1185">Reference proteome</keyword>
<dbReference type="Proteomes" id="UP000799302">
    <property type="component" value="Unassembled WGS sequence"/>
</dbReference>
<dbReference type="EMBL" id="MU004230">
    <property type="protein sequence ID" value="KAF2674261.1"/>
    <property type="molecule type" value="Genomic_DNA"/>
</dbReference>
<dbReference type="AlphaFoldDB" id="A0A6A6US92"/>
<dbReference type="PANTHER" id="PTHR37540">
    <property type="entry name" value="TRANSCRIPTION FACTOR (ACR-2), PUTATIVE-RELATED-RELATED"/>
    <property type="match status" value="1"/>
</dbReference>
<protein>
    <submittedName>
        <fullName evidence="1">Uncharacterized protein</fullName>
    </submittedName>
</protein>
<reference evidence="1" key="1">
    <citation type="journal article" date="2020" name="Stud. Mycol.">
        <title>101 Dothideomycetes genomes: a test case for predicting lifestyles and emergence of pathogens.</title>
        <authorList>
            <person name="Haridas S."/>
            <person name="Albert R."/>
            <person name="Binder M."/>
            <person name="Bloem J."/>
            <person name="Labutti K."/>
            <person name="Salamov A."/>
            <person name="Andreopoulos B."/>
            <person name="Baker S."/>
            <person name="Barry K."/>
            <person name="Bills G."/>
            <person name="Bluhm B."/>
            <person name="Cannon C."/>
            <person name="Castanera R."/>
            <person name="Culley D."/>
            <person name="Daum C."/>
            <person name="Ezra D."/>
            <person name="Gonzalez J."/>
            <person name="Henrissat B."/>
            <person name="Kuo A."/>
            <person name="Liang C."/>
            <person name="Lipzen A."/>
            <person name="Lutzoni F."/>
            <person name="Magnuson J."/>
            <person name="Mondo S."/>
            <person name="Nolan M."/>
            <person name="Ohm R."/>
            <person name="Pangilinan J."/>
            <person name="Park H.-J."/>
            <person name="Ramirez L."/>
            <person name="Alfaro M."/>
            <person name="Sun H."/>
            <person name="Tritt A."/>
            <person name="Yoshinaga Y."/>
            <person name="Zwiers L.-H."/>
            <person name="Turgeon B."/>
            <person name="Goodwin S."/>
            <person name="Spatafora J."/>
            <person name="Crous P."/>
            <person name="Grigoriev I."/>
        </authorList>
    </citation>
    <scope>NUCLEOTIDE SEQUENCE</scope>
    <source>
        <strain evidence="1">CBS 115976</strain>
    </source>
</reference>
<gene>
    <name evidence="1" type="ORF">BT63DRAFT_5945</name>
</gene>
<accession>A0A6A6US92</accession>
<dbReference type="OrthoDB" id="4158087at2759"/>
<evidence type="ECO:0000313" key="1">
    <source>
        <dbReference type="EMBL" id="KAF2674261.1"/>
    </source>
</evidence>